<dbReference type="InterPro" id="IPR041118">
    <property type="entry name" value="Rx_N"/>
</dbReference>
<keyword evidence="3" id="KW-0677">Repeat</keyword>
<feature type="region of interest" description="Disordered" evidence="7">
    <location>
        <begin position="1"/>
        <end position="22"/>
    </location>
</feature>
<dbReference type="InterPro" id="IPR032675">
    <property type="entry name" value="LRR_dom_sf"/>
</dbReference>
<dbReference type="PANTHER" id="PTHR23155:SF1181">
    <property type="entry name" value="OS08G0170200 PROTEIN"/>
    <property type="match status" value="1"/>
</dbReference>
<keyword evidence="4" id="KW-0547">Nucleotide-binding</keyword>
<dbReference type="PANTHER" id="PTHR23155">
    <property type="entry name" value="DISEASE RESISTANCE PROTEIN RP"/>
    <property type="match status" value="1"/>
</dbReference>
<evidence type="ECO:0000256" key="6">
    <source>
        <dbReference type="ARBA" id="ARBA00023054"/>
    </source>
</evidence>
<feature type="domain" description="Disease resistance protein winged helix" evidence="10">
    <location>
        <begin position="438"/>
        <end position="507"/>
    </location>
</feature>
<evidence type="ECO:0000256" key="7">
    <source>
        <dbReference type="SAM" id="MobiDB-lite"/>
    </source>
</evidence>
<evidence type="ECO:0000256" key="2">
    <source>
        <dbReference type="ARBA" id="ARBA00022614"/>
    </source>
</evidence>
<dbReference type="OMA" id="LWLASIW"/>
<dbReference type="Gene3D" id="1.10.10.10">
    <property type="entry name" value="Winged helix-like DNA-binding domain superfamily/Winged helix DNA-binding domain"/>
    <property type="match status" value="2"/>
</dbReference>
<evidence type="ECO:0000259" key="9">
    <source>
        <dbReference type="Pfam" id="PF18052"/>
    </source>
</evidence>
<evidence type="ECO:0008006" key="14">
    <source>
        <dbReference type="Google" id="ProtNLM"/>
    </source>
</evidence>
<dbReference type="PRINTS" id="PR00364">
    <property type="entry name" value="DISEASERSIST"/>
</dbReference>
<dbReference type="Pfam" id="PF23598">
    <property type="entry name" value="LRR_14"/>
    <property type="match status" value="2"/>
</dbReference>
<evidence type="ECO:0000259" key="8">
    <source>
        <dbReference type="Pfam" id="PF00931"/>
    </source>
</evidence>
<keyword evidence="5" id="KW-0611">Plant defense</keyword>
<feature type="region of interest" description="Disordered" evidence="7">
    <location>
        <begin position="1005"/>
        <end position="1036"/>
    </location>
</feature>
<feature type="domain" description="Disease resistance R13L4/SHOC-2-like LRR" evidence="11">
    <location>
        <begin position="1596"/>
        <end position="1951"/>
    </location>
</feature>
<evidence type="ECO:0000256" key="4">
    <source>
        <dbReference type="ARBA" id="ARBA00022741"/>
    </source>
</evidence>
<evidence type="ECO:0000259" key="11">
    <source>
        <dbReference type="Pfam" id="PF23598"/>
    </source>
</evidence>
<dbReference type="GO" id="GO:0009626">
    <property type="term" value="P:plant-type hypersensitive response"/>
    <property type="evidence" value="ECO:0007669"/>
    <property type="project" value="UniProtKB-ARBA"/>
</dbReference>
<dbReference type="InterPro" id="IPR036388">
    <property type="entry name" value="WH-like_DNA-bd_sf"/>
</dbReference>
<dbReference type="InterPro" id="IPR044974">
    <property type="entry name" value="Disease_R_plants"/>
</dbReference>
<evidence type="ECO:0000313" key="13">
    <source>
        <dbReference type="Proteomes" id="UP000019116"/>
    </source>
</evidence>
<organism evidence="12">
    <name type="scientific">Triticum aestivum</name>
    <name type="common">Wheat</name>
    <dbReference type="NCBI Taxonomy" id="4565"/>
    <lineage>
        <taxon>Eukaryota</taxon>
        <taxon>Viridiplantae</taxon>
        <taxon>Streptophyta</taxon>
        <taxon>Embryophyta</taxon>
        <taxon>Tracheophyta</taxon>
        <taxon>Spermatophyta</taxon>
        <taxon>Magnoliopsida</taxon>
        <taxon>Liliopsida</taxon>
        <taxon>Poales</taxon>
        <taxon>Poaceae</taxon>
        <taxon>BOP clade</taxon>
        <taxon>Pooideae</taxon>
        <taxon>Triticodae</taxon>
        <taxon>Triticeae</taxon>
        <taxon>Triticinae</taxon>
        <taxon>Triticum</taxon>
    </lineage>
</organism>
<dbReference type="SUPFAM" id="SSF52540">
    <property type="entry name" value="P-loop containing nucleoside triphosphate hydrolases"/>
    <property type="match status" value="2"/>
</dbReference>
<dbReference type="Gene3D" id="1.10.8.430">
    <property type="entry name" value="Helical domain of apoptotic protease-activating factors"/>
    <property type="match status" value="2"/>
</dbReference>
<feature type="domain" description="Disease resistance protein winged helix" evidence="10">
    <location>
        <begin position="1474"/>
        <end position="1546"/>
    </location>
</feature>
<evidence type="ECO:0000259" key="10">
    <source>
        <dbReference type="Pfam" id="PF23559"/>
    </source>
</evidence>
<evidence type="ECO:0000256" key="3">
    <source>
        <dbReference type="ARBA" id="ARBA00022737"/>
    </source>
</evidence>
<reference evidence="12" key="2">
    <citation type="submission" date="2018-10" db="UniProtKB">
        <authorList>
            <consortium name="EnsemblPlants"/>
        </authorList>
    </citation>
    <scope>IDENTIFICATION</scope>
</reference>
<proteinExistence type="inferred from homology"/>
<dbReference type="InterPro" id="IPR002182">
    <property type="entry name" value="NB-ARC"/>
</dbReference>
<dbReference type="GO" id="GO:0042742">
    <property type="term" value="P:defense response to bacterium"/>
    <property type="evidence" value="ECO:0007669"/>
    <property type="project" value="UniProtKB-ARBA"/>
</dbReference>
<name>A0A3B6DRA9_WHEAT</name>
<dbReference type="OrthoDB" id="690487at2759"/>
<accession>A0A3B6DRA9</accession>
<dbReference type="Proteomes" id="UP000019116">
    <property type="component" value="Chromosome 2D"/>
</dbReference>
<dbReference type="Pfam" id="PF00931">
    <property type="entry name" value="NB-ARC"/>
    <property type="match status" value="2"/>
</dbReference>
<dbReference type="SMR" id="A0A3B6DRA9"/>
<dbReference type="InterPro" id="IPR058922">
    <property type="entry name" value="WHD_DRP"/>
</dbReference>
<gene>
    <name evidence="12" type="primary">LOC123050852</name>
</gene>
<dbReference type="Gramene" id="TraesCS2D03G1325900.1">
    <property type="protein sequence ID" value="TraesCS2D03G1325900.1.CDS"/>
    <property type="gene ID" value="TraesCS2D03G1325900"/>
</dbReference>
<dbReference type="GO" id="GO:0002758">
    <property type="term" value="P:innate immune response-activating signaling pathway"/>
    <property type="evidence" value="ECO:0007669"/>
    <property type="project" value="UniProtKB-ARBA"/>
</dbReference>
<comment type="similarity">
    <text evidence="1">Belongs to the disease resistance NB-LRR family.</text>
</comment>
<feature type="domain" description="NB-ARC" evidence="8">
    <location>
        <begin position="1234"/>
        <end position="1385"/>
    </location>
</feature>
<dbReference type="CDD" id="cd14798">
    <property type="entry name" value="RX-CC_like"/>
    <property type="match status" value="1"/>
</dbReference>
<feature type="domain" description="Disease resistance N-terminal" evidence="9">
    <location>
        <begin position="1061"/>
        <end position="1144"/>
    </location>
</feature>
<evidence type="ECO:0000256" key="5">
    <source>
        <dbReference type="ARBA" id="ARBA00022821"/>
    </source>
</evidence>
<dbReference type="Gene3D" id="1.20.5.4130">
    <property type="match status" value="2"/>
</dbReference>
<dbReference type="EnsemblPlants" id="TraesCS2D02G574600.1">
    <property type="protein sequence ID" value="TraesCS2D02G574600.1"/>
    <property type="gene ID" value="TraesCS2D02G574600"/>
</dbReference>
<dbReference type="InterPro" id="IPR055414">
    <property type="entry name" value="LRR_R13L4/SHOC2-like"/>
</dbReference>
<dbReference type="Gramene" id="TraesCS2D02G574600.1">
    <property type="protein sequence ID" value="TraesCS2D02G574600.1"/>
    <property type="gene ID" value="TraesCS2D02G574600"/>
</dbReference>
<keyword evidence="2" id="KW-0433">Leucine-rich repeat</keyword>
<feature type="compositionally biased region" description="Basic and acidic residues" evidence="7">
    <location>
        <begin position="1012"/>
        <end position="1036"/>
    </location>
</feature>
<dbReference type="Pfam" id="PF23559">
    <property type="entry name" value="WHD_DRP"/>
    <property type="match status" value="2"/>
</dbReference>
<evidence type="ECO:0000256" key="1">
    <source>
        <dbReference type="ARBA" id="ARBA00008894"/>
    </source>
</evidence>
<dbReference type="InterPro" id="IPR027417">
    <property type="entry name" value="P-loop_NTPase"/>
</dbReference>
<dbReference type="STRING" id="4565.A0A3B6DRA9"/>
<feature type="domain" description="NB-ARC" evidence="8">
    <location>
        <begin position="193"/>
        <end position="347"/>
    </location>
</feature>
<dbReference type="InterPro" id="IPR038005">
    <property type="entry name" value="RX-like_CC"/>
</dbReference>
<dbReference type="Gene3D" id="3.80.10.10">
    <property type="entry name" value="Ribonuclease Inhibitor"/>
    <property type="match status" value="2"/>
</dbReference>
<reference evidence="12" key="1">
    <citation type="submission" date="2018-08" db="EMBL/GenBank/DDBJ databases">
        <authorList>
            <person name="Rossello M."/>
        </authorList>
    </citation>
    <scope>NUCLEOTIDE SEQUENCE [LARGE SCALE GENOMIC DNA]</scope>
    <source>
        <strain evidence="12">cv. Chinese Spring</strain>
    </source>
</reference>
<protein>
    <recommendedName>
        <fullName evidence="14">NB-ARC domain-containing protein</fullName>
    </recommendedName>
</protein>
<keyword evidence="13" id="KW-1185">Reference proteome</keyword>
<sequence length="1966" mass="221714">MEDPDAASPQPETPDPDPTSLQEAMQDPVNVWLGPVGPLLRKLHSLTASGQSLPDGLSADEIHLLRDGLKKLCAPLQDMSEDEVDASVMARWWMKIVRELCYDTEDHLDEVIGAGAHLDFSEFLDRVKDASKRGERFQWWTIKPGDVDRRDAGVSRLTSSELPFPICGHSCTVGVAEPPKKLVDLLALDDDDKQTLKVISISGCAGVGKTTVARTLYHKHAGKFQCRAFVTVSQNPDTRGFLASMLSQLKAPRPHGFLDVPDLIDAISKHLEGKRYFIVIDDLWLASIWNIISRAFPRGDYCSRIISTTQIDDVALACCSYDSGYIYMMEPLNDHESRKLFFGRVFGSEDGCPTDILEVSDMIIRKCGGLPLAIVDIASLLACESSIVLEKWKHVHDSLPSTSEGMKDFLNLICNSLPHLIYSSLPPRLRTCLLYLSMYPQGCVIKKDELVKLWVAEGFLSVVGGRDTQDIAEGYFAELVSRGIVQVVDTSNNGEVFSCTVHQTVLDYIRHKSMEKNFVITVDYFQSTVALSDKVRRLSVQFGGVKSAYIPETIVTSQVRSLIFWGFFECVPSSIKDYGLLRVLILHIWADEDNESFDLTGIGELFLLKYLKIECNITVELPDKIQGLQHLETLEVYAKVVAAPSDIGNMKRLLHLCLPSEYIQPSVVARMTSLRALRYIDLSRCSVEDVLHLGELTNLQDLQLTGSTVQPAENPERNVQLLGSILEKLSVLQSVTLVPAASGSSCVHIPQDGFSMASPSTRELLLRRIELSWRCCIFFSLPEWFGELRRLCILKIAIRRLSMNDTDMLKGLPALTALTLYIQTAPADRIVIKKEGFKVLTYFKFICAAPCVSFVPGAMPKVQKLKLGFNSNRMKQHSFRMAGLRFLRGLTEFSVKFGVEDDEKFDIKAAESVMEAAIWNPPNTPIMRVRCVDVIFCAEEDKSTATEEIEEKLEGKKKEDIEPHLPIPVTDFLPDQFSDSSMAKINTYKNPSQLDYTKIQTDPMGYPSIGLQKRERSEEKRHEIEESKKKKMKHSVEHANKPLLDSRYATTDRVHVVTGTMGSLLPKLLELLKDEYNLEAKVKASVESLHLKLERLQACLSGLARLEPKRLDESLNGWARAVRDFSYDAEDAVDSLPLRIEGSRRLITWVTGWLSRKKAHKEIADTINGIKKKAWDLSTLYQRCLETAHPNSATSNYPRLFATYANPTELVGIEVPRDEVIWKLTRGTGGVFGQPKIVSIVGMGGLGKTTLAKAVYDKIQVQYDYKAFVPMSRDPDIRKVYMDILLLVDKQSSMGPSLAKLGAGDLRYKVRRLLADKRYLIVIDDIWNEYSWKEINYVLMNGKAESRVITTTRNHAVANMADDVYRLKPLSHLHSKELLNRRLFDGKDNVPSDVPEVSEKILSKCGGIPLAIIEMASFLYMKPRVHWSKVYDNVGYESDVGGNADVWKATREVLSSSYYDMPDFLRACLWHLHIFPEDCLIKKETLIWKWAAEGLIDEEPGKGLSELGELCFQELINRNLVMSVEDDSHCGKVIGCRVHYLVLDMICSLSTQENFVTVLDGSKQQLPVASKTRRLAVQKRVAEQGDPLTNIRPENLRSFNTMGCHFSTDLSLSCFERLRVVAIEECTFNEGESYNLKYLGRLLQLRYLGLYNTRIDELPQDIGDLRFLQTLDLRGTRVKELPGRVARLRQLKCLRADEGTAVPDWMGNLTSLEELLLGEVGKSVNFVNELSKLTELRKLEIRTEKLDKNQSKALVQSMRNLEKIQVLRLTMRYWWPSLGELNWGDFDPPRQLRELHLMSIASSQPPAWINAYRVPVLSHLYVNVMALKDQDLENLGRLPELISLELLTPSNISPTIKGDRAFPKLRCFHTSTSFSFSEGTMRSLELFHFKVDISALKDANVNFHEGFVASTMKNLPSLQKVKAEISFTGDVKAIHEALKRAVDEHPNSPSLHVKTNQVATAQKRLL</sequence>
<dbReference type="SUPFAM" id="SSF52047">
    <property type="entry name" value="RNI-like"/>
    <property type="match status" value="2"/>
</dbReference>
<dbReference type="Gene3D" id="3.40.50.300">
    <property type="entry name" value="P-loop containing nucleotide triphosphate hydrolases"/>
    <property type="match status" value="2"/>
</dbReference>
<feature type="domain" description="Disease resistance R13L4/SHOC-2-like LRR" evidence="11">
    <location>
        <begin position="558"/>
        <end position="926"/>
    </location>
</feature>
<dbReference type="FunFam" id="1.10.10.10:FF:000322">
    <property type="entry name" value="Probable disease resistance protein At1g63360"/>
    <property type="match status" value="2"/>
</dbReference>
<dbReference type="InterPro" id="IPR042197">
    <property type="entry name" value="Apaf_helical"/>
</dbReference>
<dbReference type="GO" id="GO:0043531">
    <property type="term" value="F:ADP binding"/>
    <property type="evidence" value="ECO:0007669"/>
    <property type="project" value="InterPro"/>
</dbReference>
<feature type="domain" description="Disease resistance N-terminal" evidence="9">
    <location>
        <begin position="36"/>
        <end position="112"/>
    </location>
</feature>
<evidence type="ECO:0000313" key="12">
    <source>
        <dbReference type="EnsemblPlants" id="TraesCS2D02G574600.1"/>
    </source>
</evidence>
<keyword evidence="6" id="KW-0175">Coiled coil</keyword>
<dbReference type="Pfam" id="PF18052">
    <property type="entry name" value="Rx_N"/>
    <property type="match status" value="2"/>
</dbReference>